<feature type="transmembrane region" description="Helical" evidence="6">
    <location>
        <begin position="90"/>
        <end position="110"/>
    </location>
</feature>
<keyword evidence="5 6" id="KW-0472">Membrane</keyword>
<evidence type="ECO:0000313" key="8">
    <source>
        <dbReference type="Proteomes" id="UP000016568"/>
    </source>
</evidence>
<dbReference type="PANTHER" id="PTHR10057">
    <property type="entry name" value="PERIPHERAL-TYPE BENZODIAZEPINE RECEPTOR"/>
    <property type="match status" value="1"/>
</dbReference>
<dbReference type="InterPro" id="IPR038330">
    <property type="entry name" value="TspO/MBR-related_sf"/>
</dbReference>
<proteinExistence type="inferred from homology"/>
<keyword evidence="8" id="KW-1185">Reference proteome</keyword>
<protein>
    <submittedName>
        <fullName evidence="7">Putative benzodiazepine receptor</fullName>
    </submittedName>
</protein>
<feature type="transmembrane region" description="Helical" evidence="6">
    <location>
        <begin position="116"/>
        <end position="136"/>
    </location>
</feature>
<keyword evidence="4 6" id="KW-1133">Transmembrane helix</keyword>
<dbReference type="FunFam" id="1.20.1260.100:FF:000001">
    <property type="entry name" value="translocator protein 2"/>
    <property type="match status" value="1"/>
</dbReference>
<sequence length="184" mass="19742">MNLLASQGQLRASLARWALLLMPAVLLAGFLSGELAGSGPGNLWFDSLGKPGIYPPPATFGIVWTILYLMMGFAFAVVCSAWGARGRGSAIAMFLVQLALNLAWAPLFFAAHKISASLVLLGVLAIAVAVTTVLFWRIRWYAGALLLPYLAWVLFAGVLTWQILELNPYADGSNASGAVQRIEF</sequence>
<evidence type="ECO:0000313" key="7">
    <source>
        <dbReference type="EMBL" id="GAD48256.1"/>
    </source>
</evidence>
<evidence type="ECO:0000256" key="4">
    <source>
        <dbReference type="ARBA" id="ARBA00022989"/>
    </source>
</evidence>
<dbReference type="AlphaFoldDB" id="U2Y545"/>
<dbReference type="InterPro" id="IPR004307">
    <property type="entry name" value="TspO_MBR"/>
</dbReference>
<dbReference type="PIRSF" id="PIRSF005859">
    <property type="entry name" value="PBR"/>
    <property type="match status" value="1"/>
</dbReference>
<dbReference type="Proteomes" id="UP000016568">
    <property type="component" value="Unassembled WGS sequence"/>
</dbReference>
<name>U2Y545_9SPHN</name>
<keyword evidence="3 6" id="KW-0812">Transmembrane</keyword>
<comment type="similarity">
    <text evidence="2">Belongs to the TspO/BZRP family.</text>
</comment>
<reference evidence="7 8" key="1">
    <citation type="submission" date="2013-09" db="EMBL/GenBank/DDBJ databases">
        <title>Whole genome shotgun sequence of Novosphingobium tardaugens NBRC 16725.</title>
        <authorList>
            <person name="Isaki S."/>
            <person name="Hosoyama A."/>
            <person name="Tsuchikane K."/>
            <person name="Katsumata H."/>
            <person name="Ando Y."/>
            <person name="Yamazaki S."/>
            <person name="Fujita N."/>
        </authorList>
    </citation>
    <scope>NUCLEOTIDE SEQUENCE [LARGE SCALE GENOMIC DNA]</scope>
    <source>
        <strain evidence="7 8">NBRC 16725</strain>
    </source>
</reference>
<gene>
    <name evidence="7" type="ORF">NT2_02_03380</name>
</gene>
<comment type="subcellular location">
    <subcellularLocation>
        <location evidence="1">Membrane</location>
        <topology evidence="1">Multi-pass membrane protein</topology>
    </subcellularLocation>
</comment>
<evidence type="ECO:0000256" key="2">
    <source>
        <dbReference type="ARBA" id="ARBA00007524"/>
    </source>
</evidence>
<dbReference type="Gene3D" id="1.20.1260.100">
    <property type="entry name" value="TspO/MBR protein"/>
    <property type="match status" value="1"/>
</dbReference>
<dbReference type="PANTHER" id="PTHR10057:SF0">
    <property type="entry name" value="TRANSLOCATOR PROTEIN"/>
    <property type="match status" value="1"/>
</dbReference>
<dbReference type="KEGG" id="ntd:EGO55_01225"/>
<dbReference type="OrthoDB" id="9795496at2"/>
<dbReference type="EMBL" id="BASZ01000002">
    <property type="protein sequence ID" value="GAD48256.1"/>
    <property type="molecule type" value="Genomic_DNA"/>
</dbReference>
<organism evidence="7 8">
    <name type="scientific">Caenibius tardaugens NBRC 16725</name>
    <dbReference type="NCBI Taxonomy" id="1219035"/>
    <lineage>
        <taxon>Bacteria</taxon>
        <taxon>Pseudomonadati</taxon>
        <taxon>Pseudomonadota</taxon>
        <taxon>Alphaproteobacteria</taxon>
        <taxon>Sphingomonadales</taxon>
        <taxon>Erythrobacteraceae</taxon>
        <taxon>Caenibius</taxon>
    </lineage>
</organism>
<evidence type="ECO:0000256" key="3">
    <source>
        <dbReference type="ARBA" id="ARBA00022692"/>
    </source>
</evidence>
<dbReference type="eggNOG" id="COG3476">
    <property type="taxonomic scope" value="Bacteria"/>
</dbReference>
<feature type="transmembrane region" description="Helical" evidence="6">
    <location>
        <begin position="143"/>
        <end position="164"/>
    </location>
</feature>
<evidence type="ECO:0000256" key="6">
    <source>
        <dbReference type="SAM" id="Phobius"/>
    </source>
</evidence>
<evidence type="ECO:0000256" key="5">
    <source>
        <dbReference type="ARBA" id="ARBA00023136"/>
    </source>
</evidence>
<accession>U2Y545</accession>
<dbReference type="GO" id="GO:0033013">
    <property type="term" value="P:tetrapyrrole metabolic process"/>
    <property type="evidence" value="ECO:0007669"/>
    <property type="project" value="UniProtKB-ARBA"/>
</dbReference>
<dbReference type="GO" id="GO:0016020">
    <property type="term" value="C:membrane"/>
    <property type="evidence" value="ECO:0007669"/>
    <property type="project" value="UniProtKB-SubCell"/>
</dbReference>
<dbReference type="RefSeq" id="WP_021689163.1">
    <property type="nucleotide sequence ID" value="NZ_BASZ01000002.1"/>
</dbReference>
<comment type="caution">
    <text evidence="7">The sequence shown here is derived from an EMBL/GenBank/DDBJ whole genome shotgun (WGS) entry which is preliminary data.</text>
</comment>
<keyword evidence="7" id="KW-0675">Receptor</keyword>
<dbReference type="Pfam" id="PF03073">
    <property type="entry name" value="TspO_MBR"/>
    <property type="match status" value="1"/>
</dbReference>
<dbReference type="CDD" id="cd15904">
    <property type="entry name" value="TSPO_MBR"/>
    <property type="match status" value="1"/>
</dbReference>
<evidence type="ECO:0000256" key="1">
    <source>
        <dbReference type="ARBA" id="ARBA00004141"/>
    </source>
</evidence>
<feature type="transmembrane region" description="Helical" evidence="6">
    <location>
        <begin position="60"/>
        <end position="83"/>
    </location>
</feature>